<dbReference type="Proteomes" id="UP001207742">
    <property type="component" value="Unassembled WGS sequence"/>
</dbReference>
<protein>
    <recommendedName>
        <fullName evidence="4">DUF2207 domain-containing protein</fullName>
    </recommendedName>
</protein>
<evidence type="ECO:0008006" key="4">
    <source>
        <dbReference type="Google" id="ProtNLM"/>
    </source>
</evidence>
<organism evidence="2 3">
    <name type="scientific">Chitinophaga nivalis</name>
    <dbReference type="NCBI Taxonomy" id="2991709"/>
    <lineage>
        <taxon>Bacteria</taxon>
        <taxon>Pseudomonadati</taxon>
        <taxon>Bacteroidota</taxon>
        <taxon>Chitinophagia</taxon>
        <taxon>Chitinophagales</taxon>
        <taxon>Chitinophagaceae</taxon>
        <taxon>Chitinophaga</taxon>
    </lineage>
</organism>
<feature type="transmembrane region" description="Helical" evidence="1">
    <location>
        <begin position="417"/>
        <end position="437"/>
    </location>
</feature>
<keyword evidence="1" id="KW-1133">Transmembrane helix</keyword>
<comment type="caution">
    <text evidence="2">The sequence shown here is derived from an EMBL/GenBank/DDBJ whole genome shotgun (WGS) entry which is preliminary data.</text>
</comment>
<feature type="transmembrane region" description="Helical" evidence="1">
    <location>
        <begin position="232"/>
        <end position="249"/>
    </location>
</feature>
<feature type="transmembrane region" description="Helical" evidence="1">
    <location>
        <begin position="53"/>
        <end position="71"/>
    </location>
</feature>
<proteinExistence type="predicted"/>
<keyword evidence="1" id="KW-0812">Transmembrane</keyword>
<keyword evidence="3" id="KW-1185">Reference proteome</keyword>
<dbReference type="RefSeq" id="WP_264731489.1">
    <property type="nucleotide sequence ID" value="NZ_JAPDNR010000001.1"/>
</dbReference>
<sequence length="547" mass="62026">MNLFRYKHRRAERFPFRQLATTSFITGALAILLGIVLLLSVKSAIIAHQPVKTGAKIIAGLGMILLGVKDLKRGYINEYKFDLDDAYNPAQKNHINDLMGQRRNKHHRLAYIYADILQSKSYALNDSEKRPISAWQKIFYELLSQGKLTKVIDLLPYPITNFIVNQSTPLAIVGYFLLSLCVLFFCAWLGLITINMTLINLFLFTGLLSLWKPSGIDNVLRADRKKDLREKLILFILAFLATLTLYKTYTSAINSGVFISVLFLAAVMVTTAILAFRVINHIFSSRDKPLIVASEIQAHTYRANTQPNNILNQFDNMIGEKTNWFFKEATKDAQGVISGSQHNKGDFEFEYVYETLPVLIPSPHDATSESLLKYTWGLGTVLLSVGLLFFFAGIMTTPGVNISALQTNPEGMLTDNAPGIFLSLYFTLLGLAIFFFGRKLVYEIYLFFHTEIFFESNLIVFKATGNYDEFEQISGNIKRKDTCTDYTPGIKVCKVISSVFMHPYMTTTAIPQQPRFLVKVEKQDALLQDLWQGFQAKMQHYTVAYLP</sequence>
<feature type="transmembrane region" description="Helical" evidence="1">
    <location>
        <begin position="255"/>
        <end position="279"/>
    </location>
</feature>
<feature type="transmembrane region" description="Helical" evidence="1">
    <location>
        <begin position="21"/>
        <end position="41"/>
    </location>
</feature>
<reference evidence="2 3" key="1">
    <citation type="submission" date="2022-10" db="EMBL/GenBank/DDBJ databases">
        <title>Chitinophaga nivalis PC15 sp. nov., isolated from Pyeongchang county, South Korea.</title>
        <authorList>
            <person name="Trinh H.N."/>
        </authorList>
    </citation>
    <scope>NUCLEOTIDE SEQUENCE [LARGE SCALE GENOMIC DNA]</scope>
    <source>
        <strain evidence="2 3">PC14</strain>
    </source>
</reference>
<feature type="transmembrane region" description="Helical" evidence="1">
    <location>
        <begin position="198"/>
        <end position="220"/>
    </location>
</feature>
<keyword evidence="1" id="KW-0472">Membrane</keyword>
<evidence type="ECO:0000313" key="2">
    <source>
        <dbReference type="EMBL" id="MCW3485279.1"/>
    </source>
</evidence>
<feature type="transmembrane region" description="Helical" evidence="1">
    <location>
        <begin position="170"/>
        <end position="192"/>
    </location>
</feature>
<name>A0ABT3IMU6_9BACT</name>
<dbReference type="EMBL" id="JAPDNS010000001">
    <property type="protein sequence ID" value="MCW3485279.1"/>
    <property type="molecule type" value="Genomic_DNA"/>
</dbReference>
<accession>A0ABT3IMU6</accession>
<evidence type="ECO:0000313" key="3">
    <source>
        <dbReference type="Proteomes" id="UP001207742"/>
    </source>
</evidence>
<gene>
    <name evidence="2" type="ORF">OL497_15320</name>
</gene>
<evidence type="ECO:0000256" key="1">
    <source>
        <dbReference type="SAM" id="Phobius"/>
    </source>
</evidence>
<feature type="transmembrane region" description="Helical" evidence="1">
    <location>
        <begin position="374"/>
        <end position="397"/>
    </location>
</feature>